<evidence type="ECO:0000313" key="2">
    <source>
        <dbReference type="Proteomes" id="UP000004849"/>
    </source>
</evidence>
<organism evidence="1 2">
    <name type="scientific">Phocaeicola dorei DSM 17855</name>
    <dbReference type="NCBI Taxonomy" id="483217"/>
    <lineage>
        <taxon>Bacteria</taxon>
        <taxon>Pseudomonadati</taxon>
        <taxon>Bacteroidota</taxon>
        <taxon>Bacteroidia</taxon>
        <taxon>Bacteroidales</taxon>
        <taxon>Bacteroidaceae</taxon>
        <taxon>Phocaeicola</taxon>
    </lineage>
</organism>
<sequence>MKKGRQDRIAKTLTPACSSLLFFKEKNGISRAEPFPKKREKTMRNEMNIKNM</sequence>
<dbReference type="EMBL" id="ABWZ01000028">
    <property type="protein sequence ID" value="EEB26079.1"/>
    <property type="molecule type" value="Genomic_DNA"/>
</dbReference>
<accession>B6VVU2</accession>
<protein>
    <submittedName>
        <fullName evidence="1">Uncharacterized protein</fullName>
    </submittedName>
</protein>
<gene>
    <name evidence="1" type="ORF">BACDOR_01400</name>
</gene>
<dbReference type="Proteomes" id="UP000004849">
    <property type="component" value="Unassembled WGS sequence"/>
</dbReference>
<name>B6VVU2_9BACT</name>
<proteinExistence type="predicted"/>
<dbReference type="HOGENOM" id="CLU_3076644_0_0_10"/>
<reference evidence="1 2" key="2">
    <citation type="submission" date="2008-10" db="EMBL/GenBank/DDBJ databases">
        <authorList>
            <person name="Fulton L."/>
            <person name="Clifton S."/>
            <person name="Fulton B."/>
            <person name="Xu J."/>
            <person name="Minx P."/>
            <person name="Pepin K.H."/>
            <person name="Johnson M."/>
            <person name="Thiruvilangam P."/>
            <person name="Bhonagiri V."/>
            <person name="Nash W.E."/>
            <person name="Mardis E.R."/>
            <person name="Wilson R.K."/>
        </authorList>
    </citation>
    <scope>NUCLEOTIDE SEQUENCE [LARGE SCALE GENOMIC DNA]</scope>
    <source>
        <strain evidence="1 2">DSM 17855</strain>
    </source>
</reference>
<reference evidence="1 2" key="1">
    <citation type="submission" date="2008-10" db="EMBL/GenBank/DDBJ databases">
        <title>Draft genome sequence of Bacteroides dorei (DSM 17855).</title>
        <authorList>
            <person name="Sudarsanam P."/>
            <person name="Ley R."/>
            <person name="Guruge J."/>
            <person name="Turnbaugh P.J."/>
            <person name="Mahowald M."/>
            <person name="Liep D."/>
            <person name="Gordon J."/>
        </authorList>
    </citation>
    <scope>NUCLEOTIDE SEQUENCE [LARGE SCALE GENOMIC DNA]</scope>
    <source>
        <strain evidence="1 2">DSM 17855</strain>
    </source>
</reference>
<evidence type="ECO:0000313" key="1">
    <source>
        <dbReference type="EMBL" id="EEB26079.1"/>
    </source>
</evidence>
<dbReference type="AlphaFoldDB" id="B6VVU2"/>